<proteinExistence type="predicted"/>
<sequence>MTAQDGTTFAVDSVDSLFECPVCADSVLPPILQCRNGHLLCSNCRENVTSCPVCRCQQPNIRNLGLEKLSEKVKFPCKYKVMGCPSRLSAADKLRHQESCDFRSFRCPYPSGKCEWHGWPLEVKTHLVSSHPHVSTFEGEEMMLRVNATGADAIAYWVQIQLCFEREFMMVLRRTPIAEELWQFCAVMQMLGPSDASDRFAYHMQFSGLHGQCAHEGMPLDIESSVEVAMDNGDCLQFEMSNDQMQLYDGVLRIKSTVSDLS</sequence>
<evidence type="ECO:0000313" key="1">
    <source>
        <dbReference type="EMBL" id="KAH7970959.1"/>
    </source>
</evidence>
<organism evidence="1 2">
    <name type="scientific">Dermacentor silvarum</name>
    <name type="common">Tick</name>
    <dbReference type="NCBI Taxonomy" id="543639"/>
    <lineage>
        <taxon>Eukaryota</taxon>
        <taxon>Metazoa</taxon>
        <taxon>Ecdysozoa</taxon>
        <taxon>Arthropoda</taxon>
        <taxon>Chelicerata</taxon>
        <taxon>Arachnida</taxon>
        <taxon>Acari</taxon>
        <taxon>Parasitiformes</taxon>
        <taxon>Ixodida</taxon>
        <taxon>Ixodoidea</taxon>
        <taxon>Ixodidae</taxon>
        <taxon>Rhipicephalinae</taxon>
        <taxon>Dermacentor</taxon>
    </lineage>
</organism>
<reference evidence="1" key="1">
    <citation type="submission" date="2020-05" db="EMBL/GenBank/DDBJ databases">
        <title>Large-scale comparative analyses of tick genomes elucidate their genetic diversity and vector capacities.</title>
        <authorList>
            <person name="Jia N."/>
            <person name="Wang J."/>
            <person name="Shi W."/>
            <person name="Du L."/>
            <person name="Sun Y."/>
            <person name="Zhan W."/>
            <person name="Jiang J."/>
            <person name="Wang Q."/>
            <person name="Zhang B."/>
            <person name="Ji P."/>
            <person name="Sakyi L.B."/>
            <person name="Cui X."/>
            <person name="Yuan T."/>
            <person name="Jiang B."/>
            <person name="Yang W."/>
            <person name="Lam T.T.-Y."/>
            <person name="Chang Q."/>
            <person name="Ding S."/>
            <person name="Wang X."/>
            <person name="Zhu J."/>
            <person name="Ruan X."/>
            <person name="Zhao L."/>
            <person name="Wei J."/>
            <person name="Que T."/>
            <person name="Du C."/>
            <person name="Cheng J."/>
            <person name="Dai P."/>
            <person name="Han X."/>
            <person name="Huang E."/>
            <person name="Gao Y."/>
            <person name="Liu J."/>
            <person name="Shao H."/>
            <person name="Ye R."/>
            <person name="Li L."/>
            <person name="Wei W."/>
            <person name="Wang X."/>
            <person name="Wang C."/>
            <person name="Yang T."/>
            <person name="Huo Q."/>
            <person name="Li W."/>
            <person name="Guo W."/>
            <person name="Chen H."/>
            <person name="Zhou L."/>
            <person name="Ni X."/>
            <person name="Tian J."/>
            <person name="Zhou Y."/>
            <person name="Sheng Y."/>
            <person name="Liu T."/>
            <person name="Pan Y."/>
            <person name="Xia L."/>
            <person name="Li J."/>
            <person name="Zhao F."/>
            <person name="Cao W."/>
        </authorList>
    </citation>
    <scope>NUCLEOTIDE SEQUENCE</scope>
    <source>
        <strain evidence="1">Dsil-2018</strain>
    </source>
</reference>
<comment type="caution">
    <text evidence="1">The sequence shown here is derived from an EMBL/GenBank/DDBJ whole genome shotgun (WGS) entry which is preliminary data.</text>
</comment>
<protein>
    <submittedName>
        <fullName evidence="1">Uncharacterized protein</fullName>
    </submittedName>
</protein>
<evidence type="ECO:0000313" key="2">
    <source>
        <dbReference type="Proteomes" id="UP000821865"/>
    </source>
</evidence>
<gene>
    <name evidence="1" type="ORF">HPB49_017237</name>
</gene>
<dbReference type="Proteomes" id="UP000821865">
    <property type="component" value="Chromosome 11"/>
</dbReference>
<dbReference type="EMBL" id="CM023480">
    <property type="protein sequence ID" value="KAH7970959.1"/>
    <property type="molecule type" value="Genomic_DNA"/>
</dbReference>
<keyword evidence="2" id="KW-1185">Reference proteome</keyword>
<name>A0ACB8DK61_DERSI</name>
<accession>A0ACB8DK61</accession>